<dbReference type="CDD" id="cd03448">
    <property type="entry name" value="HDE_HSD"/>
    <property type="match status" value="1"/>
</dbReference>
<keyword evidence="9" id="KW-0456">Lyase</keyword>
<dbReference type="UniPathway" id="UPA00659"/>
<evidence type="ECO:0000256" key="2">
    <source>
        <dbReference type="ARBA" id="ARBA00005005"/>
    </source>
</evidence>
<reference evidence="11 12" key="1">
    <citation type="journal article" date="2016" name="Mol. Biol. Evol.">
        <title>Comparative Genomics of Early-Diverging Mushroom-Forming Fungi Provides Insights into the Origins of Lignocellulose Decay Capabilities.</title>
        <authorList>
            <person name="Nagy L.G."/>
            <person name="Riley R."/>
            <person name="Tritt A."/>
            <person name="Adam C."/>
            <person name="Daum C."/>
            <person name="Floudas D."/>
            <person name="Sun H."/>
            <person name="Yadav J.S."/>
            <person name="Pangilinan J."/>
            <person name="Larsson K.H."/>
            <person name="Matsuura K."/>
            <person name="Barry K."/>
            <person name="Labutti K."/>
            <person name="Kuo R."/>
            <person name="Ohm R.A."/>
            <person name="Bhattacharya S.S."/>
            <person name="Shirouzu T."/>
            <person name="Yoshinaga Y."/>
            <person name="Martin F.M."/>
            <person name="Grigoriev I.V."/>
            <person name="Hibbett D.S."/>
        </authorList>
    </citation>
    <scope>NUCLEOTIDE SEQUENCE [LARGE SCALE GENOMIC DNA]</scope>
    <source>
        <strain evidence="11 12">HHB10207 ss-3</strain>
    </source>
</reference>
<dbReference type="Gene3D" id="3.10.129.10">
    <property type="entry name" value="Hotdog Thioesterase"/>
    <property type="match status" value="1"/>
</dbReference>
<dbReference type="PRINTS" id="PR00081">
    <property type="entry name" value="GDHRDH"/>
</dbReference>
<comment type="similarity">
    <text evidence="3">Belongs to the short-chain dehydrogenases/reductases (SDR) family.</text>
</comment>
<dbReference type="PRINTS" id="PR00080">
    <property type="entry name" value="SDRFAMILY"/>
</dbReference>
<dbReference type="InterPro" id="IPR002347">
    <property type="entry name" value="SDR_fam"/>
</dbReference>
<dbReference type="InterPro" id="IPR054357">
    <property type="entry name" value="MFE-2_N"/>
</dbReference>
<dbReference type="InterPro" id="IPR036291">
    <property type="entry name" value="NAD(P)-bd_dom_sf"/>
</dbReference>
<dbReference type="InterPro" id="IPR029069">
    <property type="entry name" value="HotDog_dom_sf"/>
</dbReference>
<evidence type="ECO:0000256" key="5">
    <source>
        <dbReference type="ARBA" id="ARBA00022857"/>
    </source>
</evidence>
<dbReference type="InterPro" id="IPR057326">
    <property type="entry name" value="KR_dom"/>
</dbReference>
<dbReference type="GO" id="GO:0006635">
    <property type="term" value="P:fatty acid beta-oxidation"/>
    <property type="evidence" value="ECO:0007669"/>
    <property type="project" value="UniProtKB-UniPathway"/>
</dbReference>
<dbReference type="OrthoDB" id="3592703at2759"/>
<dbReference type="STRING" id="1314776.A0A166E1E5"/>
<dbReference type="GO" id="GO:0004300">
    <property type="term" value="F:enoyl-CoA hydratase activity"/>
    <property type="evidence" value="ECO:0007669"/>
    <property type="project" value="UniProtKB-ARBA"/>
</dbReference>
<dbReference type="EMBL" id="KV428051">
    <property type="protein sequence ID" value="KZT39117.1"/>
    <property type="molecule type" value="Genomic_DNA"/>
</dbReference>
<keyword evidence="6" id="KW-0560">Oxidoreductase</keyword>
<organism evidence="11 12">
    <name type="scientific">Sistotremastrum suecicum HHB10207 ss-3</name>
    <dbReference type="NCBI Taxonomy" id="1314776"/>
    <lineage>
        <taxon>Eukaryota</taxon>
        <taxon>Fungi</taxon>
        <taxon>Dikarya</taxon>
        <taxon>Basidiomycota</taxon>
        <taxon>Agaricomycotina</taxon>
        <taxon>Agaricomycetes</taxon>
        <taxon>Sistotremastrales</taxon>
        <taxon>Sistotremastraceae</taxon>
        <taxon>Sistotremastrum</taxon>
    </lineage>
</organism>
<evidence type="ECO:0000313" key="11">
    <source>
        <dbReference type="EMBL" id="KZT39117.1"/>
    </source>
</evidence>
<dbReference type="PANTHER" id="PTHR45024">
    <property type="entry name" value="DEHYDROGENASES, SHORT CHAIN"/>
    <property type="match status" value="1"/>
</dbReference>
<keyword evidence="7" id="KW-0443">Lipid metabolism</keyword>
<evidence type="ECO:0000256" key="8">
    <source>
        <dbReference type="ARBA" id="ARBA00023140"/>
    </source>
</evidence>
<dbReference type="FunFam" id="3.40.50.720:FF:000084">
    <property type="entry name" value="Short-chain dehydrogenase reductase"/>
    <property type="match status" value="2"/>
</dbReference>
<keyword evidence="8" id="KW-0576">Peroxisome</keyword>
<dbReference type="InterPro" id="IPR051687">
    <property type="entry name" value="Peroxisomal_Beta-Oxidation"/>
</dbReference>
<dbReference type="GO" id="GO:0005777">
    <property type="term" value="C:peroxisome"/>
    <property type="evidence" value="ECO:0007669"/>
    <property type="project" value="UniProtKB-SubCell"/>
</dbReference>
<dbReference type="CDD" id="cd05353">
    <property type="entry name" value="hydroxyacyl-CoA-like_DH_SDR_c-like"/>
    <property type="match status" value="1"/>
</dbReference>
<dbReference type="Proteomes" id="UP000076798">
    <property type="component" value="Unassembled WGS sequence"/>
</dbReference>
<dbReference type="Pfam" id="PF01575">
    <property type="entry name" value="MaoC_dehydratas"/>
    <property type="match status" value="1"/>
</dbReference>
<dbReference type="Pfam" id="PF00106">
    <property type="entry name" value="adh_short"/>
    <property type="match status" value="2"/>
</dbReference>
<evidence type="ECO:0000256" key="1">
    <source>
        <dbReference type="ARBA" id="ARBA00004275"/>
    </source>
</evidence>
<dbReference type="InterPro" id="IPR020904">
    <property type="entry name" value="Sc_DH/Rdtase_CS"/>
</dbReference>
<evidence type="ECO:0000313" key="12">
    <source>
        <dbReference type="Proteomes" id="UP000076798"/>
    </source>
</evidence>
<gene>
    <name evidence="11" type="ORF">SISSUDRAFT_1061403</name>
</gene>
<keyword evidence="12" id="KW-1185">Reference proteome</keyword>
<evidence type="ECO:0000259" key="10">
    <source>
        <dbReference type="SMART" id="SM00822"/>
    </source>
</evidence>
<accession>A0A166E1E5</accession>
<comment type="subcellular location">
    <subcellularLocation>
        <location evidence="1">Peroxisome</location>
    </subcellularLocation>
</comment>
<dbReference type="SMART" id="SM00822">
    <property type="entry name" value="PKS_KR"/>
    <property type="match status" value="1"/>
</dbReference>
<dbReference type="InterPro" id="IPR002539">
    <property type="entry name" value="MaoC-like_dom"/>
</dbReference>
<dbReference type="AlphaFoldDB" id="A0A166E1E5"/>
<evidence type="ECO:0000256" key="9">
    <source>
        <dbReference type="ARBA" id="ARBA00023239"/>
    </source>
</evidence>
<dbReference type="Pfam" id="PF22622">
    <property type="entry name" value="MFE-2_hydrat-2_N"/>
    <property type="match status" value="1"/>
</dbReference>
<dbReference type="PANTHER" id="PTHR45024:SF2">
    <property type="entry name" value="SCP2 DOMAIN-CONTAINING PROTEIN"/>
    <property type="match status" value="1"/>
</dbReference>
<evidence type="ECO:0000256" key="7">
    <source>
        <dbReference type="ARBA" id="ARBA00023098"/>
    </source>
</evidence>
<feature type="domain" description="Ketoreductase" evidence="10">
    <location>
        <begin position="8"/>
        <end position="187"/>
    </location>
</feature>
<keyword evidence="5" id="KW-0521">NADP</keyword>
<protein>
    <submittedName>
        <fullName evidence="11">Multifunctional beta-oxidation protein</fullName>
    </submittedName>
</protein>
<dbReference type="Gene3D" id="3.40.50.720">
    <property type="entry name" value="NAD(P)-binding Rossmann-like Domain"/>
    <property type="match status" value="2"/>
</dbReference>
<evidence type="ECO:0000256" key="3">
    <source>
        <dbReference type="ARBA" id="ARBA00006484"/>
    </source>
</evidence>
<keyword evidence="4" id="KW-0276">Fatty acid metabolism</keyword>
<dbReference type="SUPFAM" id="SSF51735">
    <property type="entry name" value="NAD(P)-binding Rossmann-fold domains"/>
    <property type="match status" value="2"/>
</dbReference>
<proteinExistence type="inferred from homology"/>
<dbReference type="PROSITE" id="PS00061">
    <property type="entry name" value="ADH_SHORT"/>
    <property type="match status" value="2"/>
</dbReference>
<evidence type="ECO:0000256" key="6">
    <source>
        <dbReference type="ARBA" id="ARBA00023002"/>
    </source>
</evidence>
<name>A0A166E1E5_9AGAM</name>
<evidence type="ECO:0000256" key="4">
    <source>
        <dbReference type="ARBA" id="ARBA00022832"/>
    </source>
</evidence>
<comment type="pathway">
    <text evidence="2">Lipid metabolism; fatty acid beta-oxidation.</text>
</comment>
<dbReference type="SUPFAM" id="SSF54637">
    <property type="entry name" value="Thioesterase/thiol ester dehydrase-isomerase"/>
    <property type="match status" value="2"/>
</dbReference>
<dbReference type="GO" id="GO:0016491">
    <property type="term" value="F:oxidoreductase activity"/>
    <property type="evidence" value="ECO:0007669"/>
    <property type="project" value="UniProtKB-KW"/>
</dbReference>
<sequence length="897" mass="95738">MALSFKGHTVVVTGAGGGLGKAYSLLFASRGANVVVNDVSEAAASKVVDEIRRMGGSAVTSVASVTDGELIIKTAVEHFGTVTILINNAGILRDRSFKNMSDKEWDFVQLVHLKGAFSCTKAAWPVFVKQKFGRIINTASAAGLYGNNGQANYSAAKMGLVGFTKTLALEGEKYGIKASVIAPMAASAMTETVMPPDMLAGLKPEFVAPLVAALAHPDGPEANGGLFEVGAGFVAEVRWERSHGVHFRLDETFTPSAIAAQWEKITDFENPEHPARISDTDLKRALNLSKASPPNPQSSPEIRFDGKTVIVTAAGAGLGSAYALMFGKLGANVVVNDTDEANVNAVVTEINKGGGKAVSSITSIEDGEGIVKTALDAFGGVHVLVTNARVLRSKPFGEMSEADWDEVVDVNIRGTFRCAKAVWPIFQKQKYGRIITTASNIGIYGAPNLANYSTAKAAIIGFTKTLAIEGARSNILANVVASTAPIRARSANSQEDLADIFKSDYLAPVLGYLASEANEETTGSLFEVAGGWAAQTRWQRAGGFGFPHKKPLTPEAVISKWNKFTNFDDGRATNPASTHEALQQIIENFENENEEEEYADPDDPDVVVEAKKIRGDPEEYSYEEKDVILYNLSVGATEKELPLTYEGDSDFRALPTFGVIPAFASASAFSLDWLPNYNPAKLLHGEQYLAIKAPIPTSGTLVTTTRVLEVLDKGKAASVRTISETKDPSTGEIIFENVMTVFVRGSGGFGGKKTGNDFGPITAANEPPQRKPDAVAVEKTNASQAALYRLNGDLNPLHILPEFAAIGGYSTPILHGLCSFGIAGKHVFKTFGEIKDIKARFAGVVYPGETLVTEMWKENDKVIFNVKVKERESVVLAAAGATLLQGTSESLPLKSKL</sequence>